<dbReference type="CDD" id="cd01026">
    <property type="entry name" value="TOPRIM_OLD"/>
    <property type="match status" value="1"/>
</dbReference>
<dbReference type="Proteomes" id="UP000016505">
    <property type="component" value="Chromosome I"/>
</dbReference>
<dbReference type="PANTHER" id="PTHR43581:SF4">
    <property type="entry name" value="ATP_GTP PHOSPHATASE"/>
    <property type="match status" value="1"/>
</dbReference>
<dbReference type="InterPro" id="IPR027417">
    <property type="entry name" value="P-loop_NTPase"/>
</dbReference>
<evidence type="ECO:0000259" key="1">
    <source>
        <dbReference type="Pfam" id="PF13175"/>
    </source>
</evidence>
<name>A0A290S2S7_9GAMM</name>
<dbReference type="Pfam" id="PF13175">
    <property type="entry name" value="AAA_15"/>
    <property type="match status" value="1"/>
</dbReference>
<dbReference type="AlphaFoldDB" id="A0A290S2S7"/>
<evidence type="ECO:0000313" key="4">
    <source>
        <dbReference type="Proteomes" id="UP000016505"/>
    </source>
</evidence>
<dbReference type="InterPro" id="IPR051396">
    <property type="entry name" value="Bact_Antivir_Def_Nuclease"/>
</dbReference>
<dbReference type="EMBL" id="CP011025">
    <property type="protein sequence ID" value="ATC85480.1"/>
    <property type="molecule type" value="Genomic_DNA"/>
</dbReference>
<dbReference type="InterPro" id="IPR034139">
    <property type="entry name" value="TOPRIM_OLD"/>
</dbReference>
<dbReference type="Pfam" id="PF20469">
    <property type="entry name" value="OLD-like_TOPRIM"/>
    <property type="match status" value="1"/>
</dbReference>
<dbReference type="RefSeq" id="WP_010554325.1">
    <property type="nucleotide sequence ID" value="NZ_CP011025.1"/>
</dbReference>
<dbReference type="Gene3D" id="3.40.50.300">
    <property type="entry name" value="P-loop containing nucleotide triphosphate hydrolases"/>
    <property type="match status" value="1"/>
</dbReference>
<protein>
    <submittedName>
        <fullName evidence="3">Uncharacterized protein</fullName>
    </submittedName>
</protein>
<organism evidence="3 4">
    <name type="scientific">Pseudoalteromonas arctica A 37-1-2</name>
    <dbReference type="NCBI Taxonomy" id="1117313"/>
    <lineage>
        <taxon>Bacteria</taxon>
        <taxon>Pseudomonadati</taxon>
        <taxon>Pseudomonadota</taxon>
        <taxon>Gammaproteobacteria</taxon>
        <taxon>Alteromonadales</taxon>
        <taxon>Pseudoalteromonadaceae</taxon>
        <taxon>Pseudoalteromonas</taxon>
    </lineage>
</organism>
<gene>
    <name evidence="3" type="ORF">PARC_a0779</name>
</gene>
<dbReference type="KEGG" id="part:PARC_a0779"/>
<dbReference type="OrthoDB" id="3322489at2"/>
<feature type="domain" description="Endonuclease GajA/Old nuclease/RecF-like AAA" evidence="1">
    <location>
        <begin position="1"/>
        <end position="381"/>
    </location>
</feature>
<sequence length="707" mass="81016">MYISKININNFRNFSNSTFEFTEGTNVIIGHNNAGKTNLIKAIQLVLDSRKSKSKLTVDDFCKQYSDFSTPPEITISITLSEQTDEPADDKVVVYDWITGFNPKYEAQLTFSFFLPQGDDYDDYCNQIEHFKIGGNYESEKVWRFIKKYFFSKYVARVYGGDIDKKESADYEMLQKFDFQFLDAIRDAEKQMFFGNNTILKEVLNYFLDFDITDGKKLKDLPTQIKDKLRDKENNFEDDSNKLFNQLKTRISKNEILKYAKETGASKGGIPDLDAHLNEDDLLFALRLIIEIDGMKIPISNNGLGYNNLLYTALVLAKMQIESQSSYYGENAKVFPILAIEEPEAHLHPSMQFKFLKFLSQNINSKGKVRQLFVTTHSTHITSAAELDDVICLYKGINGNTKVGYPGKAFGKDEDSKNYVKRFLNATKSNMLFADKVILVEGLAEQLLLPCLAAYECYDAKNKITNEDELINQHVCTVSVDSRTFSHFLRLFSYDETNKNAIEKLVVCITDADPESKGNDGKWRGCFPFELKDSDKFNALASHVKSLKNDFEKPYRNISIFHPEEKKGKTLEHEFIRYNPGSELVITKSFPSQNSPHTIEHFKALQKVFNDNNEDFLGIISAYEKTLTTDKQKEKFEKLKTSINVCTFSNKDKSIAVLSAIYYNIVKSLKGEHALYLEECLRKDLDESVPEFIIPTYVKDALKKILG</sequence>
<accession>A0A290S2S7</accession>
<dbReference type="SUPFAM" id="SSF52540">
    <property type="entry name" value="P-loop containing nucleoside triphosphate hydrolases"/>
    <property type="match status" value="1"/>
</dbReference>
<dbReference type="PANTHER" id="PTHR43581">
    <property type="entry name" value="ATP/GTP PHOSPHATASE"/>
    <property type="match status" value="1"/>
</dbReference>
<evidence type="ECO:0000313" key="3">
    <source>
        <dbReference type="EMBL" id="ATC85480.1"/>
    </source>
</evidence>
<dbReference type="InterPro" id="IPR041685">
    <property type="entry name" value="AAA_GajA/Old/RecF-like"/>
</dbReference>
<reference evidence="3 4" key="1">
    <citation type="journal article" date="2012" name="J. Bacteriol.">
        <title>Genome sequences of type strains of seven species of the marine bacterium Pseudoalteromonas.</title>
        <authorList>
            <person name="Xie B.B."/>
            <person name="Shu Y.L."/>
            <person name="Qin Q.L."/>
            <person name="Rong J.C."/>
            <person name="Zhang X.Y."/>
            <person name="Chen X.L."/>
            <person name="Shi M."/>
            <person name="He H.L."/>
            <person name="Zhou B.C."/>
            <person name="Zhang Y.Z."/>
        </authorList>
    </citation>
    <scope>NUCLEOTIDE SEQUENCE [LARGE SCALE GENOMIC DNA]</scope>
    <source>
        <strain evidence="3 4">A 37-1-2</strain>
    </source>
</reference>
<proteinExistence type="predicted"/>
<evidence type="ECO:0000259" key="2">
    <source>
        <dbReference type="Pfam" id="PF20469"/>
    </source>
</evidence>
<feature type="domain" description="OLD protein-like TOPRIM" evidence="2">
    <location>
        <begin position="432"/>
        <end position="513"/>
    </location>
</feature>